<evidence type="ECO:0000313" key="2">
    <source>
        <dbReference type="EMBL" id="MEA9439068.1"/>
    </source>
</evidence>
<feature type="domain" description="DUF7834" evidence="1">
    <location>
        <begin position="3"/>
        <end position="125"/>
    </location>
</feature>
<dbReference type="Proteomes" id="UP001304847">
    <property type="component" value="Unassembled WGS sequence"/>
</dbReference>
<organism evidence="2 3">
    <name type="scientific">Aeromonas caviae</name>
    <name type="common">Aeromonas punctata</name>
    <dbReference type="NCBI Taxonomy" id="648"/>
    <lineage>
        <taxon>Bacteria</taxon>
        <taxon>Pseudomonadati</taxon>
        <taxon>Pseudomonadota</taxon>
        <taxon>Gammaproteobacteria</taxon>
        <taxon>Aeromonadales</taxon>
        <taxon>Aeromonadaceae</taxon>
        <taxon>Aeromonas</taxon>
    </lineage>
</organism>
<comment type="caution">
    <text evidence="2">The sequence shown here is derived from an EMBL/GenBank/DDBJ whole genome shotgun (WGS) entry which is preliminary data.</text>
</comment>
<sequence>MALFKGVNLANSEAFPCISALRIVHNKVDELHMAFPFQLDQTIINGRRFFEMIKHYQGLTFLFNGSALMERYKLEGYAREILMVLADYQGRHRTGDRYVRTMFDCLLLYYFDKFGATHLSKAIETVS</sequence>
<protein>
    <recommendedName>
        <fullName evidence="1">DUF7834 domain-containing protein</fullName>
    </recommendedName>
</protein>
<evidence type="ECO:0000313" key="3">
    <source>
        <dbReference type="Proteomes" id="UP001304847"/>
    </source>
</evidence>
<dbReference type="Pfam" id="PF25202">
    <property type="entry name" value="DUF7834"/>
    <property type="match status" value="1"/>
</dbReference>
<accession>A0ABU5WDS6</accession>
<keyword evidence="3" id="KW-1185">Reference proteome</keyword>
<reference evidence="2 3" key="1">
    <citation type="submission" date="2023-12" db="EMBL/GenBank/DDBJ databases">
        <title>Characterization of antibiotic resistance in Aeromonas spp. in hospital effluent.</title>
        <authorList>
            <person name="Negoseki B.R.S."/>
            <person name="Krul D."/>
            <person name="Siqueira A.C."/>
            <person name="Almeida M."/>
            <person name="Mesa D."/>
            <person name="Conte D."/>
            <person name="Dalla-Costa L.M."/>
        </authorList>
    </citation>
    <scope>NUCLEOTIDE SEQUENCE [LARGE SCALE GENOMIC DNA]</scope>
    <source>
        <strain evidence="2 3">36v</strain>
    </source>
</reference>
<dbReference type="EMBL" id="JAYGOJ010000423">
    <property type="protein sequence ID" value="MEA9439068.1"/>
    <property type="molecule type" value="Genomic_DNA"/>
</dbReference>
<gene>
    <name evidence="2" type="ORF">VCX44_25680</name>
</gene>
<proteinExistence type="predicted"/>
<evidence type="ECO:0000259" key="1">
    <source>
        <dbReference type="Pfam" id="PF25202"/>
    </source>
</evidence>
<dbReference type="InterPro" id="IPR057156">
    <property type="entry name" value="DUF7834"/>
</dbReference>
<dbReference type="RefSeq" id="WP_323581288.1">
    <property type="nucleotide sequence ID" value="NZ_JAYGOJ010000423.1"/>
</dbReference>
<name>A0ABU5WDS6_AERCA</name>